<sequence length="127" mass="14808">MAHKHNRRRVRTRSRNNNFLKFTYDLSDNTITSLKPSAPYPASIPETSPKQPSLPPMLRNPSTTVTAKHWQNRYVAWQNRDMAQIREAVKLEAEQIKLFGGEPGDDVGLCYKMMELFERMNWIDTLD</sequence>
<evidence type="ECO:0000256" key="1">
    <source>
        <dbReference type="SAM" id="MobiDB-lite"/>
    </source>
</evidence>
<evidence type="ECO:0000313" key="2">
    <source>
        <dbReference type="EMBL" id="KIW53915.1"/>
    </source>
</evidence>
<dbReference type="RefSeq" id="XP_013314499.1">
    <property type="nucleotide sequence ID" value="XM_013459045.1"/>
</dbReference>
<reference evidence="2 3" key="1">
    <citation type="submission" date="2015-01" db="EMBL/GenBank/DDBJ databases">
        <title>The Genome Sequence of Exophiala xenobiotica CBS118157.</title>
        <authorList>
            <consortium name="The Broad Institute Genomics Platform"/>
            <person name="Cuomo C."/>
            <person name="de Hoog S."/>
            <person name="Gorbushina A."/>
            <person name="Stielow B."/>
            <person name="Teixiera M."/>
            <person name="Abouelleil A."/>
            <person name="Chapman S.B."/>
            <person name="Priest M."/>
            <person name="Young S.K."/>
            <person name="Wortman J."/>
            <person name="Nusbaum C."/>
            <person name="Birren B."/>
        </authorList>
    </citation>
    <scope>NUCLEOTIDE SEQUENCE [LARGE SCALE GENOMIC DNA]</scope>
    <source>
        <strain evidence="2 3">CBS 118157</strain>
    </source>
</reference>
<dbReference type="OrthoDB" id="4147798at2759"/>
<dbReference type="STRING" id="348802.A0A0D2EH48"/>
<dbReference type="AlphaFoldDB" id="A0A0D2EH48"/>
<accession>A0A0D2EH48</accession>
<gene>
    <name evidence="2" type="ORF">PV05_06323</name>
</gene>
<dbReference type="Proteomes" id="UP000054342">
    <property type="component" value="Unassembled WGS sequence"/>
</dbReference>
<dbReference type="GeneID" id="25328231"/>
<name>A0A0D2EH48_9EURO</name>
<keyword evidence="3" id="KW-1185">Reference proteome</keyword>
<feature type="region of interest" description="Disordered" evidence="1">
    <location>
        <begin position="36"/>
        <end position="62"/>
    </location>
</feature>
<organism evidence="2 3">
    <name type="scientific">Exophiala xenobiotica</name>
    <dbReference type="NCBI Taxonomy" id="348802"/>
    <lineage>
        <taxon>Eukaryota</taxon>
        <taxon>Fungi</taxon>
        <taxon>Dikarya</taxon>
        <taxon>Ascomycota</taxon>
        <taxon>Pezizomycotina</taxon>
        <taxon>Eurotiomycetes</taxon>
        <taxon>Chaetothyriomycetidae</taxon>
        <taxon>Chaetothyriales</taxon>
        <taxon>Herpotrichiellaceae</taxon>
        <taxon>Exophiala</taxon>
    </lineage>
</organism>
<protein>
    <submittedName>
        <fullName evidence="2">Uncharacterized protein</fullName>
    </submittedName>
</protein>
<dbReference type="EMBL" id="KN847320">
    <property type="protein sequence ID" value="KIW53915.1"/>
    <property type="molecule type" value="Genomic_DNA"/>
</dbReference>
<proteinExistence type="predicted"/>
<dbReference type="HOGENOM" id="CLU_126083_0_0_1"/>
<evidence type="ECO:0000313" key="3">
    <source>
        <dbReference type="Proteomes" id="UP000054342"/>
    </source>
</evidence>